<organism evidence="2 3">
    <name type="scientific">Funneliformis caledonium</name>
    <dbReference type="NCBI Taxonomy" id="1117310"/>
    <lineage>
        <taxon>Eukaryota</taxon>
        <taxon>Fungi</taxon>
        <taxon>Fungi incertae sedis</taxon>
        <taxon>Mucoromycota</taxon>
        <taxon>Glomeromycotina</taxon>
        <taxon>Glomeromycetes</taxon>
        <taxon>Glomerales</taxon>
        <taxon>Glomeraceae</taxon>
        <taxon>Funneliformis</taxon>
    </lineage>
</organism>
<evidence type="ECO:0000313" key="3">
    <source>
        <dbReference type="Proteomes" id="UP000789570"/>
    </source>
</evidence>
<proteinExistence type="predicted"/>
<evidence type="ECO:0000313" key="2">
    <source>
        <dbReference type="EMBL" id="CAG8696636.1"/>
    </source>
</evidence>
<dbReference type="AlphaFoldDB" id="A0A9N9HLQ7"/>
<dbReference type="EMBL" id="CAJVPQ010007437">
    <property type="protein sequence ID" value="CAG8696636.1"/>
    <property type="molecule type" value="Genomic_DNA"/>
</dbReference>
<sequence>MEAELAYSDSSDEKSPQLLQTSRLRNSHLQSPEIDTTKTIDSSISKEQKPKNPRKYINRDIADEVLKAYQTRVLPGDRLIYNDADILDFARSTMKKNDSAKSPLSINVVNIQNNNCVKFLSPNFKKFIADQVQDHEIDAEIGDLESLAKCLDENPIKRSEASNDLIYVRNLFDHFHLLYKNDILLQPMSEHEFSTYVWTPLLKNAFLGREDLKLSCGELASRSYKKLKEVLNIANRSALNSMEKDSLNP</sequence>
<dbReference type="Proteomes" id="UP000789570">
    <property type="component" value="Unassembled WGS sequence"/>
</dbReference>
<dbReference type="OrthoDB" id="2436351at2759"/>
<name>A0A9N9HLQ7_9GLOM</name>
<gene>
    <name evidence="2" type="ORF">FCALED_LOCUS13257</name>
</gene>
<reference evidence="2" key="1">
    <citation type="submission" date="2021-06" db="EMBL/GenBank/DDBJ databases">
        <authorList>
            <person name="Kallberg Y."/>
            <person name="Tangrot J."/>
            <person name="Rosling A."/>
        </authorList>
    </citation>
    <scope>NUCLEOTIDE SEQUENCE</scope>
    <source>
        <strain evidence="2">UK204</strain>
    </source>
</reference>
<evidence type="ECO:0000256" key="1">
    <source>
        <dbReference type="SAM" id="MobiDB-lite"/>
    </source>
</evidence>
<accession>A0A9N9HLQ7</accession>
<feature type="compositionally biased region" description="Polar residues" evidence="1">
    <location>
        <begin position="17"/>
        <end position="43"/>
    </location>
</feature>
<comment type="caution">
    <text evidence="2">The sequence shown here is derived from an EMBL/GenBank/DDBJ whole genome shotgun (WGS) entry which is preliminary data.</text>
</comment>
<keyword evidence="3" id="KW-1185">Reference proteome</keyword>
<feature type="region of interest" description="Disordered" evidence="1">
    <location>
        <begin position="1"/>
        <end position="55"/>
    </location>
</feature>
<protein>
    <submittedName>
        <fullName evidence="2">2998_t:CDS:1</fullName>
    </submittedName>
</protein>